<dbReference type="GeneID" id="94429189"/>
<dbReference type="InterPro" id="IPR016064">
    <property type="entry name" value="NAD/diacylglycerol_kinase_sf"/>
</dbReference>
<evidence type="ECO:0000256" key="6">
    <source>
        <dbReference type="ARBA" id="ARBA00022771"/>
    </source>
</evidence>
<feature type="domain" description="DAGKc" evidence="11">
    <location>
        <begin position="260"/>
        <end position="310"/>
    </location>
</feature>
<evidence type="ECO:0000256" key="10">
    <source>
        <dbReference type="SAM" id="MobiDB-lite"/>
    </source>
</evidence>
<keyword evidence="4" id="KW-0808">Transferase</keyword>
<dbReference type="GO" id="GO:0016020">
    <property type="term" value="C:membrane"/>
    <property type="evidence" value="ECO:0007669"/>
    <property type="project" value="UniProtKB-SubCell"/>
</dbReference>
<comment type="similarity">
    <text evidence="2">Belongs to the eukaryotic diacylglycerol kinase family.</text>
</comment>
<dbReference type="InterPro" id="IPR037607">
    <property type="entry name" value="DGK"/>
</dbReference>
<evidence type="ECO:0000256" key="3">
    <source>
        <dbReference type="ARBA" id="ARBA00012133"/>
    </source>
</evidence>
<dbReference type="InterPro" id="IPR001206">
    <property type="entry name" value="Diacylglycerol_kinase_cat_dom"/>
</dbReference>
<dbReference type="SUPFAM" id="SSF111331">
    <property type="entry name" value="NAD kinase/diacylglycerol kinase-like"/>
    <property type="match status" value="1"/>
</dbReference>
<evidence type="ECO:0000256" key="5">
    <source>
        <dbReference type="ARBA" id="ARBA00022741"/>
    </source>
</evidence>
<feature type="compositionally biased region" description="Basic and acidic residues" evidence="10">
    <location>
        <begin position="108"/>
        <end position="140"/>
    </location>
</feature>
<keyword evidence="5" id="KW-0547">Nucleotide-binding</keyword>
<dbReference type="RefSeq" id="XP_067922046.1">
    <property type="nucleotide sequence ID" value="XM_068065978.1"/>
</dbReference>
<evidence type="ECO:0000259" key="11">
    <source>
        <dbReference type="PROSITE" id="PS50146"/>
    </source>
</evidence>
<keyword evidence="6" id="KW-0862">Zinc</keyword>
<dbReference type="PANTHER" id="PTHR11255:SF54">
    <property type="entry name" value="DIACYLGLYCEROL KINASE THETA"/>
    <property type="match status" value="1"/>
</dbReference>
<name>A0A2C6KSI4_9APIC</name>
<keyword evidence="7 12" id="KW-0418">Kinase</keyword>
<sequence length="404" mass="43988">MSEGKSSSYFPYCQPSHPSIPQQTRGETDAKCCSSSSSFCCCCCCSSSSSGRASERNLERRSPHCHRPINSSTCTTTVSSPSLVGEKKFLSSSLLPSGGGARGAALQRDARGETETGDRRRWGVQEEEKKRRRKKEEDRGGATGREEDEICMKENMTYPPTTERRRKRDKGVSGRVYHNDTTTTATATTSATTTATTRTSTSMSTAHYHSRNNNPPTRRNKDAAAGGGGAVVTAKKKAGIARISSSSSSSSDQDLTSFVPVAICPLGTGNDLSNVLGWGFSFDGDILKHLMKIQSAVSSTLDLWKVQVVSQKTSEVVKATTFTNYLDVGVAARIVLKFHKLREENPELFQSRLGNKFLYGEVGFRDFLVTPNIALRGVRIWCDGEEISLPYLEGLCVVNIPSFA</sequence>
<keyword evidence="8" id="KW-0067">ATP-binding</keyword>
<keyword evidence="13" id="KW-1185">Reference proteome</keyword>
<evidence type="ECO:0000256" key="7">
    <source>
        <dbReference type="ARBA" id="ARBA00022777"/>
    </source>
</evidence>
<evidence type="ECO:0000313" key="12">
    <source>
        <dbReference type="EMBL" id="PHJ20357.1"/>
    </source>
</evidence>
<keyword evidence="6" id="KW-0479">Metal-binding</keyword>
<accession>A0A2C6KSI4</accession>
<dbReference type="PANTHER" id="PTHR11255">
    <property type="entry name" value="DIACYLGLYCEROL KINASE"/>
    <property type="match status" value="1"/>
</dbReference>
<dbReference type="GO" id="GO:0004143">
    <property type="term" value="F:ATP-dependent diacylglycerol kinase activity"/>
    <property type="evidence" value="ECO:0007669"/>
    <property type="project" value="UniProtKB-EC"/>
</dbReference>
<evidence type="ECO:0000256" key="1">
    <source>
        <dbReference type="ARBA" id="ARBA00004370"/>
    </source>
</evidence>
<feature type="compositionally biased region" description="Low complexity" evidence="10">
    <location>
        <begin position="181"/>
        <end position="206"/>
    </location>
</feature>
<dbReference type="PROSITE" id="PS50146">
    <property type="entry name" value="DAGK"/>
    <property type="match status" value="1"/>
</dbReference>
<gene>
    <name evidence="12" type="ORF">CSUI_005810</name>
</gene>
<evidence type="ECO:0000313" key="13">
    <source>
        <dbReference type="Proteomes" id="UP000221165"/>
    </source>
</evidence>
<dbReference type="AlphaFoldDB" id="A0A2C6KSI4"/>
<dbReference type="InterPro" id="IPR000756">
    <property type="entry name" value="Diacylglycerol_kin_accessory"/>
</dbReference>
<dbReference type="GO" id="GO:0005524">
    <property type="term" value="F:ATP binding"/>
    <property type="evidence" value="ECO:0007669"/>
    <property type="project" value="UniProtKB-KW"/>
</dbReference>
<comment type="caution">
    <text evidence="12">The sequence shown here is derived from an EMBL/GenBank/DDBJ whole genome shotgun (WGS) entry which is preliminary data.</text>
</comment>
<dbReference type="InterPro" id="IPR017438">
    <property type="entry name" value="ATP-NAD_kinase_N"/>
</dbReference>
<dbReference type="GO" id="GO:0007200">
    <property type="term" value="P:phospholipase C-activating G protein-coupled receptor signaling pathway"/>
    <property type="evidence" value="ECO:0007669"/>
    <property type="project" value="InterPro"/>
</dbReference>
<dbReference type="SMART" id="SM00045">
    <property type="entry name" value="DAGKa"/>
    <property type="match status" value="1"/>
</dbReference>
<keyword evidence="9" id="KW-0472">Membrane</keyword>
<dbReference type="Pfam" id="PF00609">
    <property type="entry name" value="DAGK_acc"/>
    <property type="match status" value="1"/>
</dbReference>
<dbReference type="EMBL" id="MIGC01002819">
    <property type="protein sequence ID" value="PHJ20357.1"/>
    <property type="molecule type" value="Genomic_DNA"/>
</dbReference>
<proteinExistence type="inferred from homology"/>
<evidence type="ECO:0000256" key="4">
    <source>
        <dbReference type="ARBA" id="ARBA00022679"/>
    </source>
</evidence>
<dbReference type="EC" id="2.7.1.107" evidence="3"/>
<evidence type="ECO:0000256" key="8">
    <source>
        <dbReference type="ARBA" id="ARBA00022840"/>
    </source>
</evidence>
<reference evidence="12 13" key="1">
    <citation type="journal article" date="2017" name="Int. J. Parasitol.">
        <title>The genome of the protozoan parasite Cystoisospora suis and a reverse vaccinology approach to identify vaccine candidates.</title>
        <authorList>
            <person name="Palmieri N."/>
            <person name="Shrestha A."/>
            <person name="Ruttkowski B."/>
            <person name="Beck T."/>
            <person name="Vogl C."/>
            <person name="Tomley F."/>
            <person name="Blake D.P."/>
            <person name="Joachim A."/>
        </authorList>
    </citation>
    <scope>NUCLEOTIDE SEQUENCE [LARGE SCALE GENOMIC DNA]</scope>
    <source>
        <strain evidence="12 13">Wien I</strain>
    </source>
</reference>
<feature type="non-terminal residue" evidence="12">
    <location>
        <position position="404"/>
    </location>
</feature>
<evidence type="ECO:0000256" key="9">
    <source>
        <dbReference type="ARBA" id="ARBA00023136"/>
    </source>
</evidence>
<feature type="region of interest" description="Disordered" evidence="10">
    <location>
        <begin position="91"/>
        <end position="230"/>
    </location>
</feature>
<organism evidence="12 13">
    <name type="scientific">Cystoisospora suis</name>
    <dbReference type="NCBI Taxonomy" id="483139"/>
    <lineage>
        <taxon>Eukaryota</taxon>
        <taxon>Sar</taxon>
        <taxon>Alveolata</taxon>
        <taxon>Apicomplexa</taxon>
        <taxon>Conoidasida</taxon>
        <taxon>Coccidia</taxon>
        <taxon>Eucoccidiorida</taxon>
        <taxon>Eimeriorina</taxon>
        <taxon>Sarcocystidae</taxon>
        <taxon>Cystoisospora</taxon>
    </lineage>
</organism>
<dbReference type="VEuPathDB" id="ToxoDB:CSUI_005810"/>
<comment type="subcellular location">
    <subcellularLocation>
        <location evidence="1">Membrane</location>
    </subcellularLocation>
</comment>
<keyword evidence="6" id="KW-0863">Zinc-finger</keyword>
<evidence type="ECO:0000256" key="2">
    <source>
        <dbReference type="ARBA" id="ARBA00009280"/>
    </source>
</evidence>
<protein>
    <recommendedName>
        <fullName evidence="3">diacylglycerol kinase (ATP)</fullName>
        <ecNumber evidence="3">2.7.1.107</ecNumber>
    </recommendedName>
</protein>
<dbReference type="Proteomes" id="UP000221165">
    <property type="component" value="Unassembled WGS sequence"/>
</dbReference>
<dbReference type="Gene3D" id="3.40.50.10330">
    <property type="entry name" value="Probable inorganic polyphosphate/atp-NAD kinase, domain 1"/>
    <property type="match status" value="1"/>
</dbReference>
<dbReference type="OrthoDB" id="331874at2759"/>
<dbReference type="GO" id="GO:0008270">
    <property type="term" value="F:zinc ion binding"/>
    <property type="evidence" value="ECO:0007669"/>
    <property type="project" value="UniProtKB-KW"/>
</dbReference>